<keyword evidence="3" id="KW-1185">Reference proteome</keyword>
<evidence type="ECO:0000313" key="2">
    <source>
        <dbReference type="EMBL" id="KAK6589419.1"/>
    </source>
</evidence>
<dbReference type="Gene3D" id="3.30.40.10">
    <property type="entry name" value="Zinc/RING finger domain, C3HC4 (zinc finger)"/>
    <property type="match status" value="1"/>
</dbReference>
<dbReference type="InterPro" id="IPR013083">
    <property type="entry name" value="Znf_RING/FYVE/PHD"/>
</dbReference>
<dbReference type="EMBL" id="JAWDEY010000012">
    <property type="protein sequence ID" value="KAK6589419.1"/>
    <property type="molecule type" value="Genomic_DNA"/>
</dbReference>
<organism evidence="2 3">
    <name type="scientific">Cryptosporidium xiaoi</name>
    <dbReference type="NCBI Taxonomy" id="659607"/>
    <lineage>
        <taxon>Eukaryota</taxon>
        <taxon>Sar</taxon>
        <taxon>Alveolata</taxon>
        <taxon>Apicomplexa</taxon>
        <taxon>Conoidasida</taxon>
        <taxon>Coccidia</taxon>
        <taxon>Eucoccidiorida</taxon>
        <taxon>Eimeriorina</taxon>
        <taxon>Cryptosporidiidae</taxon>
        <taxon>Cryptosporidium</taxon>
    </lineage>
</organism>
<dbReference type="AlphaFoldDB" id="A0AAV9XYM9"/>
<protein>
    <recommendedName>
        <fullName evidence="4">RING-CH-type domain-containing protein</fullName>
    </recommendedName>
</protein>
<evidence type="ECO:0000256" key="1">
    <source>
        <dbReference type="SAM" id="Phobius"/>
    </source>
</evidence>
<proteinExistence type="predicted"/>
<keyword evidence="1" id="KW-1133">Transmembrane helix</keyword>
<evidence type="ECO:0000313" key="3">
    <source>
        <dbReference type="Proteomes" id="UP001311799"/>
    </source>
</evidence>
<reference evidence="2 3" key="1">
    <citation type="submission" date="2023-10" db="EMBL/GenBank/DDBJ databases">
        <title>Comparative genomics analysis reveals potential genetic determinants of host preference in Cryptosporidium xiaoi.</title>
        <authorList>
            <person name="Xiao L."/>
            <person name="Li J."/>
        </authorList>
    </citation>
    <scope>NUCLEOTIDE SEQUENCE [LARGE SCALE GENOMIC DNA]</scope>
    <source>
        <strain evidence="2 3">52996</strain>
    </source>
</reference>
<keyword evidence="1" id="KW-0472">Membrane</keyword>
<comment type="caution">
    <text evidence="2">The sequence shown here is derived from an EMBL/GenBank/DDBJ whole genome shotgun (WGS) entry which is preliminary data.</text>
</comment>
<name>A0AAV9XYM9_9CRYT</name>
<evidence type="ECO:0008006" key="4">
    <source>
        <dbReference type="Google" id="ProtNLM"/>
    </source>
</evidence>
<sequence>MSNYVIIQDEKNDINGANDTCFICLEDSSDRKLKRCCTQCYALVHSKCWYRWDNSRKMSAFRSMILGEAVHRETGTCSICRSGSVNIEISDSEDDYCDSKNGKRIRDIGVIFTDRTLQTSFRVIFNRLYGSNIYSYYMGSNSNNIEQMENTNNSLQSCNTKTLLLNGFFLSSLGIYAFLNDSFSDNKSIITLSLWVYIIFILQFLILTGIHRRQVLSEFMINEPNISDEYTTVDDNNAGVYIENDNLNSN</sequence>
<gene>
    <name evidence="2" type="ORF">RS030_203160</name>
</gene>
<keyword evidence="1" id="KW-0812">Transmembrane</keyword>
<accession>A0AAV9XYM9</accession>
<feature type="transmembrane region" description="Helical" evidence="1">
    <location>
        <begin position="189"/>
        <end position="210"/>
    </location>
</feature>
<dbReference type="Proteomes" id="UP001311799">
    <property type="component" value="Unassembled WGS sequence"/>
</dbReference>
<feature type="transmembrane region" description="Helical" evidence="1">
    <location>
        <begin position="163"/>
        <end position="183"/>
    </location>
</feature>